<gene>
    <name evidence="1" type="ORF">ALEPTO_LOCUS10000</name>
</gene>
<organism evidence="1 2">
    <name type="scientific">Ambispora leptoticha</name>
    <dbReference type="NCBI Taxonomy" id="144679"/>
    <lineage>
        <taxon>Eukaryota</taxon>
        <taxon>Fungi</taxon>
        <taxon>Fungi incertae sedis</taxon>
        <taxon>Mucoromycota</taxon>
        <taxon>Glomeromycotina</taxon>
        <taxon>Glomeromycetes</taxon>
        <taxon>Archaeosporales</taxon>
        <taxon>Ambisporaceae</taxon>
        <taxon>Ambispora</taxon>
    </lineage>
</organism>
<name>A0A9N9DWQ7_9GLOM</name>
<protein>
    <submittedName>
        <fullName evidence="1">10247_t:CDS:1</fullName>
    </submittedName>
</protein>
<dbReference type="AlphaFoldDB" id="A0A9N9DWQ7"/>
<keyword evidence="2" id="KW-1185">Reference proteome</keyword>
<dbReference type="OrthoDB" id="2434667at2759"/>
<evidence type="ECO:0000313" key="2">
    <source>
        <dbReference type="Proteomes" id="UP000789508"/>
    </source>
</evidence>
<evidence type="ECO:0000313" key="1">
    <source>
        <dbReference type="EMBL" id="CAG8650793.1"/>
    </source>
</evidence>
<dbReference type="EMBL" id="CAJVPS010009516">
    <property type="protein sequence ID" value="CAG8650793.1"/>
    <property type="molecule type" value="Genomic_DNA"/>
</dbReference>
<dbReference type="Gene3D" id="1.20.930.20">
    <property type="entry name" value="Adaptor protein Cbl, N-terminal domain"/>
    <property type="match status" value="1"/>
</dbReference>
<sequence>MSYVIQILKEVIEVVIQAEKNDLRYRRLRAKLDGALETLETRSRHNSSNPFGKRNTENLINSLKKIHTFLEKSKKSKGRFHQIRHTLLRIINAKQNADEIKELEDELDSALIAITAFMTAQRTTRCSIL</sequence>
<dbReference type="Proteomes" id="UP000789508">
    <property type="component" value="Unassembled WGS sequence"/>
</dbReference>
<accession>A0A9N9DWQ7</accession>
<reference evidence="1" key="1">
    <citation type="submission" date="2021-06" db="EMBL/GenBank/DDBJ databases">
        <authorList>
            <person name="Kallberg Y."/>
            <person name="Tangrot J."/>
            <person name="Rosling A."/>
        </authorList>
    </citation>
    <scope>NUCLEOTIDE SEQUENCE</scope>
    <source>
        <strain evidence="1">FL130A</strain>
    </source>
</reference>
<dbReference type="InterPro" id="IPR036537">
    <property type="entry name" value="Adaptor_Cbl_N_dom_sf"/>
</dbReference>
<proteinExistence type="predicted"/>
<dbReference type="GO" id="GO:0007166">
    <property type="term" value="P:cell surface receptor signaling pathway"/>
    <property type="evidence" value="ECO:0007669"/>
    <property type="project" value="InterPro"/>
</dbReference>
<comment type="caution">
    <text evidence="1">The sequence shown here is derived from an EMBL/GenBank/DDBJ whole genome shotgun (WGS) entry which is preliminary data.</text>
</comment>